<keyword evidence="4" id="KW-1185">Reference proteome</keyword>
<organism evidence="3 4">
    <name type="scientific">Alicyclobacillus fastidiosus</name>
    <dbReference type="NCBI Taxonomy" id="392011"/>
    <lineage>
        <taxon>Bacteria</taxon>
        <taxon>Bacillati</taxon>
        <taxon>Bacillota</taxon>
        <taxon>Bacilli</taxon>
        <taxon>Bacillales</taxon>
        <taxon>Alicyclobacillaceae</taxon>
        <taxon>Alicyclobacillus</taxon>
    </lineage>
</organism>
<sequence length="173" mass="19657">MKPYSLDIPRTPHPLFGAGTSFDETSDWGRGMMESHKYSVRVIEHEAAILAAISTLHEDLGVIERPEYILLRQINEYGMVGIKELADEFCLDHSTISKHVAVLESQGLIKRLSLGPDDRLSLFRTTELGHEVLIKNKEMRLDKYAAILKRWSNKDLQKLGELLSLLNRTLADD</sequence>
<dbReference type="SUPFAM" id="SSF46785">
    <property type="entry name" value="Winged helix' DNA-binding domain"/>
    <property type="match status" value="1"/>
</dbReference>
<dbReference type="InterPro" id="IPR036388">
    <property type="entry name" value="WH-like_DNA-bd_sf"/>
</dbReference>
<feature type="domain" description="HTH marR-type" evidence="2">
    <location>
        <begin position="36"/>
        <end position="171"/>
    </location>
</feature>
<accession>A0ABV5AG74</accession>
<dbReference type="Proteomes" id="UP001579974">
    <property type="component" value="Unassembled WGS sequence"/>
</dbReference>
<dbReference type="InterPro" id="IPR036390">
    <property type="entry name" value="WH_DNA-bd_sf"/>
</dbReference>
<keyword evidence="1" id="KW-0238">DNA-binding</keyword>
<dbReference type="SMART" id="SM00347">
    <property type="entry name" value="HTH_MARR"/>
    <property type="match status" value="1"/>
</dbReference>
<dbReference type="EMBL" id="JBDXSU010000010">
    <property type="protein sequence ID" value="MFB5191244.1"/>
    <property type="molecule type" value="Genomic_DNA"/>
</dbReference>
<reference evidence="3 4" key="1">
    <citation type="journal article" date="2024" name="Int. J. Mol. Sci.">
        <title>Exploration of Alicyclobacillus spp. Genome in Search of Antibiotic Resistance.</title>
        <authorList>
            <person name="Bucka-Kolendo J."/>
            <person name="Kiousi D.E."/>
            <person name="Dekowska A."/>
            <person name="Mikolajczuk-Szczyrba A."/>
            <person name="Karadedos D.M."/>
            <person name="Michael P."/>
            <person name="Galanis A."/>
            <person name="Sokolowska B."/>
        </authorList>
    </citation>
    <scope>NUCLEOTIDE SEQUENCE [LARGE SCALE GENOMIC DNA]</scope>
    <source>
        <strain evidence="3 4">KKP 3000</strain>
    </source>
</reference>
<evidence type="ECO:0000256" key="1">
    <source>
        <dbReference type="ARBA" id="ARBA00023125"/>
    </source>
</evidence>
<dbReference type="PROSITE" id="PS50995">
    <property type="entry name" value="HTH_MARR_2"/>
    <property type="match status" value="1"/>
</dbReference>
<evidence type="ECO:0000313" key="3">
    <source>
        <dbReference type="EMBL" id="MFB5191244.1"/>
    </source>
</evidence>
<dbReference type="InterPro" id="IPR039422">
    <property type="entry name" value="MarR/SlyA-like"/>
</dbReference>
<protein>
    <submittedName>
        <fullName evidence="3">MarR family winged helix-turn-helix transcriptional regulator</fullName>
    </submittedName>
</protein>
<dbReference type="RefSeq" id="WP_275473860.1">
    <property type="nucleotide sequence ID" value="NZ_CP162940.1"/>
</dbReference>
<gene>
    <name evidence="3" type="ORF">KKP3000_000014</name>
</gene>
<comment type="caution">
    <text evidence="3">The sequence shown here is derived from an EMBL/GenBank/DDBJ whole genome shotgun (WGS) entry which is preliminary data.</text>
</comment>
<name>A0ABV5AG74_9BACL</name>
<dbReference type="PANTHER" id="PTHR33164">
    <property type="entry name" value="TRANSCRIPTIONAL REGULATOR, MARR FAMILY"/>
    <property type="match status" value="1"/>
</dbReference>
<evidence type="ECO:0000313" key="4">
    <source>
        <dbReference type="Proteomes" id="UP001579974"/>
    </source>
</evidence>
<dbReference type="Pfam" id="PF01047">
    <property type="entry name" value="MarR"/>
    <property type="match status" value="1"/>
</dbReference>
<dbReference type="PANTHER" id="PTHR33164:SF57">
    <property type="entry name" value="MARR-FAMILY TRANSCRIPTIONAL REGULATOR"/>
    <property type="match status" value="1"/>
</dbReference>
<evidence type="ECO:0000259" key="2">
    <source>
        <dbReference type="PROSITE" id="PS50995"/>
    </source>
</evidence>
<dbReference type="Gene3D" id="1.10.10.10">
    <property type="entry name" value="Winged helix-like DNA-binding domain superfamily/Winged helix DNA-binding domain"/>
    <property type="match status" value="1"/>
</dbReference>
<dbReference type="InterPro" id="IPR000835">
    <property type="entry name" value="HTH_MarR-typ"/>
</dbReference>
<proteinExistence type="predicted"/>